<sequence>MDGIYYFKRFRFHDDMNVSLIRDWYRHLAVILLLELYALLIDDGNNPEADSQSGEGATRNIRRLMLDLNRQSEEVVRVHSIPFSNQPVSIVVDIHDQSVVRDPTTHSYLLNYDSDNDDANNEPAVINQEEEDDKEEKEVRWENYFGQTQPAYAPPAISRPYDHHAYFRTFNLDAMNLGFYGFQGCPDDEPVD</sequence>
<accession>A0ABU6SF09</accession>
<dbReference type="Proteomes" id="UP001341840">
    <property type="component" value="Unassembled WGS sequence"/>
</dbReference>
<name>A0ABU6SF09_9FABA</name>
<proteinExistence type="predicted"/>
<dbReference type="EMBL" id="JASCZI010060619">
    <property type="protein sequence ID" value="MED6134660.1"/>
    <property type="molecule type" value="Genomic_DNA"/>
</dbReference>
<gene>
    <name evidence="1" type="ORF">PIB30_039046</name>
</gene>
<organism evidence="1 2">
    <name type="scientific">Stylosanthes scabra</name>
    <dbReference type="NCBI Taxonomy" id="79078"/>
    <lineage>
        <taxon>Eukaryota</taxon>
        <taxon>Viridiplantae</taxon>
        <taxon>Streptophyta</taxon>
        <taxon>Embryophyta</taxon>
        <taxon>Tracheophyta</taxon>
        <taxon>Spermatophyta</taxon>
        <taxon>Magnoliopsida</taxon>
        <taxon>eudicotyledons</taxon>
        <taxon>Gunneridae</taxon>
        <taxon>Pentapetalae</taxon>
        <taxon>rosids</taxon>
        <taxon>fabids</taxon>
        <taxon>Fabales</taxon>
        <taxon>Fabaceae</taxon>
        <taxon>Papilionoideae</taxon>
        <taxon>50 kb inversion clade</taxon>
        <taxon>dalbergioids sensu lato</taxon>
        <taxon>Dalbergieae</taxon>
        <taxon>Pterocarpus clade</taxon>
        <taxon>Stylosanthes</taxon>
    </lineage>
</organism>
<evidence type="ECO:0000313" key="1">
    <source>
        <dbReference type="EMBL" id="MED6134660.1"/>
    </source>
</evidence>
<keyword evidence="2" id="KW-1185">Reference proteome</keyword>
<protein>
    <submittedName>
        <fullName evidence="1">Uncharacterized protein</fullName>
    </submittedName>
</protein>
<reference evidence="1 2" key="1">
    <citation type="journal article" date="2023" name="Plants (Basel)">
        <title>Bridging the Gap: Combining Genomics and Transcriptomics Approaches to Understand Stylosanthes scabra, an Orphan Legume from the Brazilian Caatinga.</title>
        <authorList>
            <person name="Ferreira-Neto J.R.C."/>
            <person name="da Silva M.D."/>
            <person name="Binneck E."/>
            <person name="de Melo N.F."/>
            <person name="da Silva R.H."/>
            <person name="de Melo A.L.T.M."/>
            <person name="Pandolfi V."/>
            <person name="Bustamante F.O."/>
            <person name="Brasileiro-Vidal A.C."/>
            <person name="Benko-Iseppon A.M."/>
        </authorList>
    </citation>
    <scope>NUCLEOTIDE SEQUENCE [LARGE SCALE GENOMIC DNA]</scope>
    <source>
        <tissue evidence="1">Leaves</tissue>
    </source>
</reference>
<comment type="caution">
    <text evidence="1">The sequence shown here is derived from an EMBL/GenBank/DDBJ whole genome shotgun (WGS) entry which is preliminary data.</text>
</comment>
<evidence type="ECO:0000313" key="2">
    <source>
        <dbReference type="Proteomes" id="UP001341840"/>
    </source>
</evidence>